<evidence type="ECO:0000313" key="4">
    <source>
        <dbReference type="EMBL" id="MDR7272633.1"/>
    </source>
</evidence>
<dbReference type="PANTHER" id="PTHR43976">
    <property type="entry name" value="SHORT CHAIN DEHYDROGENASE"/>
    <property type="match status" value="1"/>
</dbReference>
<dbReference type="PRINTS" id="PR00080">
    <property type="entry name" value="SDRFAMILY"/>
</dbReference>
<dbReference type="NCBIfam" id="NF004823">
    <property type="entry name" value="PRK06179.1"/>
    <property type="match status" value="1"/>
</dbReference>
<keyword evidence="2" id="KW-0560">Oxidoreductase</keyword>
<dbReference type="Pfam" id="PF00106">
    <property type="entry name" value="adh_short"/>
    <property type="match status" value="1"/>
</dbReference>
<dbReference type="CDD" id="cd05374">
    <property type="entry name" value="17beta-HSD-like_SDR_c"/>
    <property type="match status" value="1"/>
</dbReference>
<dbReference type="InterPro" id="IPR051911">
    <property type="entry name" value="SDR_oxidoreductase"/>
</dbReference>
<gene>
    <name evidence="4" type="ORF">J2X20_005316</name>
</gene>
<evidence type="ECO:0000313" key="5">
    <source>
        <dbReference type="Proteomes" id="UP001180453"/>
    </source>
</evidence>
<evidence type="ECO:0000256" key="3">
    <source>
        <dbReference type="RuleBase" id="RU000363"/>
    </source>
</evidence>
<dbReference type="EMBL" id="JAVDXU010000005">
    <property type="protein sequence ID" value="MDR7272633.1"/>
    <property type="molecule type" value="Genomic_DNA"/>
</dbReference>
<protein>
    <submittedName>
        <fullName evidence="4">NAD(P)-dependent dehydrogenase (Short-subunit alcohol dehydrogenase family)</fullName>
    </submittedName>
</protein>
<dbReference type="SUPFAM" id="SSF51735">
    <property type="entry name" value="NAD(P)-binding Rossmann-fold domains"/>
    <property type="match status" value="1"/>
</dbReference>
<proteinExistence type="inferred from homology"/>
<reference evidence="4 5" key="1">
    <citation type="submission" date="2023-07" db="EMBL/GenBank/DDBJ databases">
        <title>Sorghum-associated microbial communities from plants grown in Nebraska, USA.</title>
        <authorList>
            <person name="Schachtman D."/>
        </authorList>
    </citation>
    <scope>NUCLEOTIDE SEQUENCE [LARGE SCALE GENOMIC DNA]</scope>
    <source>
        <strain evidence="4 5">BE314</strain>
    </source>
</reference>
<dbReference type="PANTHER" id="PTHR43976:SF16">
    <property type="entry name" value="SHORT-CHAIN DEHYDROGENASE_REDUCTASE FAMILY PROTEIN"/>
    <property type="match status" value="1"/>
</dbReference>
<comment type="caution">
    <text evidence="4">The sequence shown here is derived from an EMBL/GenBank/DDBJ whole genome shotgun (WGS) entry which is preliminary data.</text>
</comment>
<name>A0ABU1YUV2_ROSSA</name>
<dbReference type="InterPro" id="IPR036291">
    <property type="entry name" value="NAD(P)-bd_dom_sf"/>
</dbReference>
<dbReference type="Gene3D" id="3.40.50.720">
    <property type="entry name" value="NAD(P)-binding Rossmann-like Domain"/>
    <property type="match status" value="1"/>
</dbReference>
<sequence length="322" mass="34615">MEVGLSLANKYDAHHTNQDSSLLDSPRTAYAGKFMTLTRGRRKTMNMNTKIALVTGASSGIGQATAERLAKAGYTVYGTSRQGRQAGQRGFEMLALDVTLDDSVQAAVAKVVALHGRIDLLVNNAGFGVAPAGAEESSIEQAQAIFDTNFFGMVRMTRAVLPHMRRQGSGRIINIGSVLGFLPMPYGALYAATKHAVEGYSESLDHELRTRGIRVSVVEPAYTKTPFDANFLEPDAKLDEYRQARAAVAERVRQVMTTADQPGVVAEVVLKAAGAAHPKLRYTAGGLANRLRLLRKFAPASLVDAGIRRDLRLDAAPMGQAA</sequence>
<organism evidence="4 5">
    <name type="scientific">Roseateles saccharophilus</name>
    <name type="common">Pseudomonas saccharophila</name>
    <dbReference type="NCBI Taxonomy" id="304"/>
    <lineage>
        <taxon>Bacteria</taxon>
        <taxon>Pseudomonadati</taxon>
        <taxon>Pseudomonadota</taxon>
        <taxon>Betaproteobacteria</taxon>
        <taxon>Burkholderiales</taxon>
        <taxon>Sphaerotilaceae</taxon>
        <taxon>Roseateles</taxon>
    </lineage>
</organism>
<accession>A0ABU1YUV2</accession>
<evidence type="ECO:0000256" key="2">
    <source>
        <dbReference type="ARBA" id="ARBA00023002"/>
    </source>
</evidence>
<keyword evidence="5" id="KW-1185">Reference proteome</keyword>
<dbReference type="PRINTS" id="PR00081">
    <property type="entry name" value="GDHRDH"/>
</dbReference>
<dbReference type="Proteomes" id="UP001180453">
    <property type="component" value="Unassembled WGS sequence"/>
</dbReference>
<comment type="similarity">
    <text evidence="1 3">Belongs to the short-chain dehydrogenases/reductases (SDR) family.</text>
</comment>
<evidence type="ECO:0000256" key="1">
    <source>
        <dbReference type="ARBA" id="ARBA00006484"/>
    </source>
</evidence>
<dbReference type="InterPro" id="IPR002347">
    <property type="entry name" value="SDR_fam"/>
</dbReference>